<organism evidence="1 2">
    <name type="scientific">Trichoglossum hirsutum</name>
    <dbReference type="NCBI Taxonomy" id="265104"/>
    <lineage>
        <taxon>Eukaryota</taxon>
        <taxon>Fungi</taxon>
        <taxon>Dikarya</taxon>
        <taxon>Ascomycota</taxon>
        <taxon>Pezizomycotina</taxon>
        <taxon>Geoglossomycetes</taxon>
        <taxon>Geoglossales</taxon>
        <taxon>Geoglossaceae</taxon>
        <taxon>Trichoglossum</taxon>
    </lineage>
</organism>
<proteinExistence type="predicted"/>
<comment type="caution">
    <text evidence="1">The sequence shown here is derived from an EMBL/GenBank/DDBJ whole genome shotgun (WGS) entry which is preliminary data.</text>
</comment>
<feature type="non-terminal residue" evidence="1">
    <location>
        <position position="270"/>
    </location>
</feature>
<sequence length="270" mass="29484">KDSKHAGWSTESAAELDWQLGRWKNVLPQQLRWEDDEPPPSDINAARLRAKYYGARYIIHRPFVHHALHPLVPHGTYPVLPEDGSAQLAGRLSNQSSPTNLAALPANAAFEPTGRRKSGMAMAPLEPVAGVVDKSVIDACKSCIGAAIQSTKAFHGVRGRPIVTNIFGTAHAQFGNLLVLQAAYRSQLLRPIVHPDDLKYLMEETIQFFKHLSPISPTLRIDAAILESSMKTLDFNQALVNPSPVIYNSFGEHSSGAPSPFVSAPLSNSR</sequence>
<dbReference type="EMBL" id="JAGHQM010002824">
    <property type="protein sequence ID" value="KAH0548116.1"/>
    <property type="molecule type" value="Genomic_DNA"/>
</dbReference>
<dbReference type="AlphaFoldDB" id="A0A9P8L6F0"/>
<accession>A0A9P8L6F0</accession>
<dbReference type="PANTHER" id="PTHR47785:SF4">
    <property type="entry name" value="ZN(II)2CYS6 TRANSCRIPTION FACTOR (EUROFUNG)"/>
    <property type="match status" value="1"/>
</dbReference>
<dbReference type="PANTHER" id="PTHR47785">
    <property type="entry name" value="ZN(II)2CYS6 TRANSCRIPTION FACTOR (EUROFUNG)-RELATED-RELATED"/>
    <property type="match status" value="1"/>
</dbReference>
<keyword evidence="2" id="KW-1185">Reference proteome</keyword>
<reference evidence="1" key="1">
    <citation type="submission" date="2021-03" db="EMBL/GenBank/DDBJ databases">
        <title>Comparative genomics and phylogenomic investigation of the class Geoglossomycetes provide insights into ecological specialization and systematics.</title>
        <authorList>
            <person name="Melie T."/>
            <person name="Pirro S."/>
            <person name="Miller A.N."/>
            <person name="Quandt A."/>
        </authorList>
    </citation>
    <scope>NUCLEOTIDE SEQUENCE</scope>
    <source>
        <strain evidence="1">CAQ_001_2017</strain>
    </source>
</reference>
<dbReference type="InterPro" id="IPR053181">
    <property type="entry name" value="EcdB-like_regulator"/>
</dbReference>
<dbReference type="Proteomes" id="UP000750711">
    <property type="component" value="Unassembled WGS sequence"/>
</dbReference>
<dbReference type="CDD" id="cd12148">
    <property type="entry name" value="fungal_TF_MHR"/>
    <property type="match status" value="1"/>
</dbReference>
<evidence type="ECO:0000313" key="1">
    <source>
        <dbReference type="EMBL" id="KAH0548116.1"/>
    </source>
</evidence>
<protein>
    <submittedName>
        <fullName evidence="1">Uncharacterized protein</fullName>
    </submittedName>
</protein>
<gene>
    <name evidence="1" type="ORF">GP486_008154</name>
</gene>
<evidence type="ECO:0000313" key="2">
    <source>
        <dbReference type="Proteomes" id="UP000750711"/>
    </source>
</evidence>
<name>A0A9P8L6F0_9PEZI</name>